<name>C6W3A4_DYAFD</name>
<dbReference type="Proteomes" id="UP000002011">
    <property type="component" value="Chromosome"/>
</dbReference>
<dbReference type="EMBL" id="CP001619">
    <property type="protein sequence ID" value="ACT92208.1"/>
    <property type="molecule type" value="Genomic_DNA"/>
</dbReference>
<gene>
    <name evidence="2" type="ordered locus">Dfer_0957</name>
</gene>
<dbReference type="STRING" id="471854.Dfer_0957"/>
<proteinExistence type="predicted"/>
<keyword evidence="1" id="KW-0175">Coiled coil</keyword>
<evidence type="ECO:0000256" key="1">
    <source>
        <dbReference type="SAM" id="Coils"/>
    </source>
</evidence>
<dbReference type="HOGENOM" id="CLU_2408566_0_0_10"/>
<protein>
    <submittedName>
        <fullName evidence="2">Uncharacterized protein</fullName>
    </submittedName>
</protein>
<evidence type="ECO:0000313" key="2">
    <source>
        <dbReference type="EMBL" id="ACT92208.1"/>
    </source>
</evidence>
<accession>C6W3A4</accession>
<feature type="coiled-coil region" evidence="1">
    <location>
        <begin position="9"/>
        <end position="39"/>
    </location>
</feature>
<sequence>MEAAGTLRQMEELIEANELEEKRERLAQLSIEGTKYEQLKTLKMKALRHESPKDKIEELYRRERSLRKAEPSKGLAGIDLFPIVFSDSLLIS</sequence>
<reference evidence="2 3" key="1">
    <citation type="journal article" date="2009" name="Stand. Genomic Sci.">
        <title>Complete genome sequence of Dyadobacter fermentans type strain (NS114).</title>
        <authorList>
            <person name="Lang E."/>
            <person name="Lapidus A."/>
            <person name="Chertkov O."/>
            <person name="Brettin T."/>
            <person name="Detter J.C."/>
            <person name="Han C."/>
            <person name="Copeland A."/>
            <person name="Glavina Del Rio T."/>
            <person name="Nolan M."/>
            <person name="Chen F."/>
            <person name="Lucas S."/>
            <person name="Tice H."/>
            <person name="Cheng J.F."/>
            <person name="Land M."/>
            <person name="Hauser L."/>
            <person name="Chang Y.J."/>
            <person name="Jeffries C.D."/>
            <person name="Kopitz M."/>
            <person name="Bruce D."/>
            <person name="Goodwin L."/>
            <person name="Pitluck S."/>
            <person name="Ovchinnikova G."/>
            <person name="Pati A."/>
            <person name="Ivanova N."/>
            <person name="Mavrommatis K."/>
            <person name="Chen A."/>
            <person name="Palaniappan K."/>
            <person name="Chain P."/>
            <person name="Bristow J."/>
            <person name="Eisen J.A."/>
            <person name="Markowitz V."/>
            <person name="Hugenholtz P."/>
            <person name="Goker M."/>
            <person name="Rohde M."/>
            <person name="Kyrpides N.C."/>
            <person name="Klenk H.P."/>
        </authorList>
    </citation>
    <scope>NUCLEOTIDE SEQUENCE [LARGE SCALE GENOMIC DNA]</scope>
    <source>
        <strain evidence="3">ATCC 700827 / DSM 18053 / CIP 107007 / KCTC 52180 / NS114</strain>
    </source>
</reference>
<dbReference type="KEGG" id="dfe:Dfer_0957"/>
<dbReference type="AlphaFoldDB" id="C6W3A4"/>
<evidence type="ECO:0000313" key="3">
    <source>
        <dbReference type="Proteomes" id="UP000002011"/>
    </source>
</evidence>
<keyword evidence="3" id="KW-1185">Reference proteome</keyword>
<organism evidence="2 3">
    <name type="scientific">Dyadobacter fermentans (strain ATCC 700827 / DSM 18053 / CIP 107007 / KCTC 52180 / NS114)</name>
    <dbReference type="NCBI Taxonomy" id="471854"/>
    <lineage>
        <taxon>Bacteria</taxon>
        <taxon>Pseudomonadati</taxon>
        <taxon>Bacteroidota</taxon>
        <taxon>Cytophagia</taxon>
        <taxon>Cytophagales</taxon>
        <taxon>Spirosomataceae</taxon>
        <taxon>Dyadobacter</taxon>
    </lineage>
</organism>